<proteinExistence type="predicted"/>
<accession>A0A345BP17</accession>
<protein>
    <submittedName>
        <fullName evidence="1">Uncharacterized protein</fullName>
    </submittedName>
</protein>
<sequence>MENKVFNAVMLATPGPLNKTDLFIVWSCYILGNRKFLVGAKNSNLYFEVTYNGIKEEWYVDAYTKVNNKCIPDVVLTEYSNTNNNNACTH</sequence>
<dbReference type="EMBL" id="MH552500">
    <property type="protein sequence ID" value="AXF52188.1"/>
    <property type="molecule type" value="Genomic_DNA"/>
</dbReference>
<dbReference type="RefSeq" id="YP_010097062.1">
    <property type="nucleotide sequence ID" value="NC_055756.1"/>
</dbReference>
<reference evidence="1 2" key="1">
    <citation type="submission" date="2018-06" db="EMBL/GenBank/DDBJ databases">
        <title>Uncovering a Universe of Circular DNA Viruses in Animal Metagenomes.</title>
        <authorList>
            <person name="Tisza M."/>
            <person name="Buck C."/>
            <person name="Pastrana D."/>
            <person name="Welch N."/>
            <person name="Peretti A."/>
        </authorList>
    </citation>
    <scope>NUCLEOTIDE SEQUENCE [LARGE SCALE GENOMIC DNA]</scope>
    <source>
        <strain evidence="1">Ctcc615</strain>
    </source>
</reference>
<evidence type="ECO:0000313" key="1">
    <source>
        <dbReference type="EMBL" id="AXF52188.1"/>
    </source>
</evidence>
<dbReference type="Pfam" id="PF19791">
    <property type="entry name" value="DUF6275"/>
    <property type="match status" value="1"/>
</dbReference>
<dbReference type="InterPro" id="IPR046242">
    <property type="entry name" value="DUF6275"/>
</dbReference>
<evidence type="ECO:0000313" key="2">
    <source>
        <dbReference type="Proteomes" id="UP000257457"/>
    </source>
</evidence>
<keyword evidence="2" id="KW-1185">Reference proteome</keyword>
<dbReference type="Proteomes" id="UP000257457">
    <property type="component" value="Segment"/>
</dbReference>
<name>A0A345BP17_9CAUD</name>
<dbReference type="GeneID" id="65114724"/>
<organism evidence="1 2">
    <name type="scientific">crAssphage sp. isolate ctcc615</name>
    <dbReference type="NCBI Taxonomy" id="2989853"/>
    <lineage>
        <taxon>Viruses</taxon>
        <taxon>Duplodnaviria</taxon>
        <taxon>Heunggongvirae</taxon>
        <taxon>Uroviricota</taxon>
        <taxon>Caudoviricetes</taxon>
        <taxon>Crassvirales</taxon>
        <taxon>Intestiviridae</taxon>
        <taxon>Obtuvirinae</taxon>
        <taxon>Wotdevirus</taxon>
        <taxon>Wotdevirus murinus</taxon>
    </lineage>
</organism>